<evidence type="ECO:0000256" key="1">
    <source>
        <dbReference type="SAM" id="Coils"/>
    </source>
</evidence>
<dbReference type="AlphaFoldDB" id="A0A832RUQ3"/>
<dbReference type="SUPFAM" id="SSF159659">
    <property type="entry name" value="Cgl1923-like"/>
    <property type="match status" value="1"/>
</dbReference>
<keyword evidence="2" id="KW-0647">Proteasome</keyword>
<accession>A0A832RUQ3</accession>
<keyword evidence="1" id="KW-0175">Coiled coil</keyword>
<organism evidence="2 3">
    <name type="scientific">Methermicoccus shengliensis</name>
    <dbReference type="NCBI Taxonomy" id="660064"/>
    <lineage>
        <taxon>Archaea</taxon>
        <taxon>Methanobacteriati</taxon>
        <taxon>Methanobacteriota</taxon>
        <taxon>Stenosarchaea group</taxon>
        <taxon>Methanomicrobia</taxon>
        <taxon>Methanosarcinales</taxon>
        <taxon>Methermicoccaceae</taxon>
        <taxon>Methermicoccus</taxon>
    </lineage>
</organism>
<dbReference type="InterPro" id="IPR004425">
    <property type="entry name" value="MJ0106-like"/>
</dbReference>
<dbReference type="NCBIfam" id="TIGR00161">
    <property type="entry name" value="proteasome assembly chaperone family protein"/>
    <property type="match status" value="1"/>
</dbReference>
<dbReference type="GO" id="GO:0000502">
    <property type="term" value="C:proteasome complex"/>
    <property type="evidence" value="ECO:0007669"/>
    <property type="project" value="UniProtKB-KW"/>
</dbReference>
<dbReference type="InterPro" id="IPR019151">
    <property type="entry name" value="Proteasome_assmbl_chaperone_2"/>
</dbReference>
<dbReference type="PANTHER" id="PTHR35610">
    <property type="entry name" value="3-ISOPROPYLMALATE DEHYDRATASE-RELATED"/>
    <property type="match status" value="1"/>
</dbReference>
<sequence>MADGERRFVRIHAEEVSSESPVLIEGFPGIGLIGNIASQHLVESLNMKPIGTLVSDYFPPIAIMYRGRVSMPVRIYESSEQNLITILSDIPVVPEASHPVASAIVDWCEHIGAREVVSIAGVATMGEEQRVFGAATTEELWQRIAPHVEMFEVGSIAGISGSLLTECYVRGIPALALLGETHGTGPNPRAAAHVIETMNSVYGLSVDVQGLLEQAERIETEMQRLAEQVSSAEAQARATRREFPMYG</sequence>
<name>A0A832RUQ3_9EURY</name>
<evidence type="ECO:0000313" key="3">
    <source>
        <dbReference type="Proteomes" id="UP000600363"/>
    </source>
</evidence>
<gene>
    <name evidence="2" type="ORF">HA299_00945</name>
</gene>
<reference evidence="2" key="1">
    <citation type="journal article" date="2020" name="bioRxiv">
        <title>A rank-normalized archaeal taxonomy based on genome phylogeny resolves widespread incomplete and uneven classifications.</title>
        <authorList>
            <person name="Rinke C."/>
            <person name="Chuvochina M."/>
            <person name="Mussig A.J."/>
            <person name="Chaumeil P.-A."/>
            <person name="Waite D.W."/>
            <person name="Whitman W.B."/>
            <person name="Parks D.H."/>
            <person name="Hugenholtz P."/>
        </authorList>
    </citation>
    <scope>NUCLEOTIDE SEQUENCE</scope>
    <source>
        <strain evidence="2">UBA12518</strain>
    </source>
</reference>
<dbReference type="Gene3D" id="3.40.50.10900">
    <property type="entry name" value="PAC-like subunit"/>
    <property type="match status" value="1"/>
</dbReference>
<evidence type="ECO:0000313" key="2">
    <source>
        <dbReference type="EMBL" id="HIH69180.1"/>
    </source>
</evidence>
<dbReference type="RefSeq" id="WP_042687926.1">
    <property type="nucleotide sequence ID" value="NZ_DUIH01000003.1"/>
</dbReference>
<dbReference type="PANTHER" id="PTHR35610:SF8">
    <property type="entry name" value="3-ISOPROPYLMALATE DEHYDRATASE"/>
    <property type="match status" value="1"/>
</dbReference>
<dbReference type="EMBL" id="DUIH01000003">
    <property type="protein sequence ID" value="HIH69180.1"/>
    <property type="molecule type" value="Genomic_DNA"/>
</dbReference>
<dbReference type="InterPro" id="IPR038389">
    <property type="entry name" value="PSMG2_sf"/>
</dbReference>
<dbReference type="Proteomes" id="UP000600363">
    <property type="component" value="Unassembled WGS sequence"/>
</dbReference>
<dbReference type="Pfam" id="PF09754">
    <property type="entry name" value="PAC2"/>
    <property type="match status" value="1"/>
</dbReference>
<protein>
    <submittedName>
        <fullName evidence="2">Proteasome assembly chaperone family protein</fullName>
    </submittedName>
</protein>
<feature type="coiled-coil region" evidence="1">
    <location>
        <begin position="208"/>
        <end position="242"/>
    </location>
</feature>
<comment type="caution">
    <text evidence="2">The sequence shown here is derived from an EMBL/GenBank/DDBJ whole genome shotgun (WGS) entry which is preliminary data.</text>
</comment>
<proteinExistence type="predicted"/>